<dbReference type="AlphaFoldDB" id="A0A265DVP4"/>
<evidence type="ECO:0000256" key="2">
    <source>
        <dbReference type="SAM" id="Phobius"/>
    </source>
</evidence>
<reference evidence="3 5" key="1">
    <citation type="submission" date="2011-10" db="EMBL/GenBank/DDBJ databases">
        <authorList>
            <person name="Quillaguamn J."/>
            <person name="Guzmn D."/>
            <person name="Balderrama-Subieta A."/>
            <person name="Cardona-Ortuo C."/>
            <person name="Guevara-Martnez M."/>
            <person name="Callisaya-Quispe N."/>
        </authorList>
    </citation>
    <scope>NUCLEOTIDE SEQUENCE [LARGE SCALE GENOMIC DNA]</scope>
    <source>
        <strain evidence="3 5">LC1</strain>
    </source>
</reference>
<keyword evidence="2" id="KW-1133">Transmembrane helix</keyword>
<dbReference type="RefSeq" id="WP_007113503.1">
    <property type="nucleotide sequence ID" value="NZ_JH393258.1"/>
</dbReference>
<keyword evidence="2" id="KW-0812">Transmembrane</keyword>
<evidence type="ECO:0000313" key="5">
    <source>
        <dbReference type="Proteomes" id="UP000005756"/>
    </source>
</evidence>
<protein>
    <submittedName>
        <fullName evidence="3">Uncharacterized protein</fullName>
    </submittedName>
</protein>
<dbReference type="EMBL" id="NPEY01000011">
    <property type="protein sequence ID" value="OZT73399.1"/>
    <property type="molecule type" value="Genomic_DNA"/>
</dbReference>
<gene>
    <name evidence="4" type="ORF">CE457_14890</name>
    <name evidence="3" type="ORF">KUC_2551</name>
</gene>
<dbReference type="STRING" id="1072583.KUC_2551"/>
<dbReference type="OrthoDB" id="6160351at2"/>
<dbReference type="Proteomes" id="UP000005756">
    <property type="component" value="Unassembled WGS sequence"/>
</dbReference>
<name>A0A265DVP4_9GAMM</name>
<dbReference type="EMBL" id="JH393258">
    <property type="protein sequence ID" value="EHJ92594.1"/>
    <property type="molecule type" value="Genomic_DNA"/>
</dbReference>
<accession>A0A265DVP4</accession>
<feature type="region of interest" description="Disordered" evidence="1">
    <location>
        <begin position="1"/>
        <end position="29"/>
    </location>
</feature>
<keyword evidence="6" id="KW-1185">Reference proteome</keyword>
<evidence type="ECO:0000313" key="3">
    <source>
        <dbReference type="EMBL" id="EHJ92594.1"/>
    </source>
</evidence>
<organism evidence="3 5">
    <name type="scientific">Vreelandella boliviensis LC1</name>
    <dbReference type="NCBI Taxonomy" id="1072583"/>
    <lineage>
        <taxon>Bacteria</taxon>
        <taxon>Pseudomonadati</taxon>
        <taxon>Pseudomonadota</taxon>
        <taxon>Gammaproteobacteria</taxon>
        <taxon>Oceanospirillales</taxon>
        <taxon>Halomonadaceae</taxon>
        <taxon>Vreelandella</taxon>
    </lineage>
</organism>
<reference evidence="4 6" key="2">
    <citation type="submission" date="2017-07" db="EMBL/GenBank/DDBJ databases">
        <title>Shotgun whole genome sequences of three halophilic bacterial isolates.</title>
        <authorList>
            <person name="Pozzo T."/>
            <person name="Higdon S.M."/>
            <person name="Quillaguaman J."/>
        </authorList>
    </citation>
    <scope>NUCLEOTIDE SEQUENCE [LARGE SCALE GENOMIC DNA]</scope>
    <source>
        <strain evidence="4 6">LC1</strain>
    </source>
</reference>
<keyword evidence="2" id="KW-0472">Membrane</keyword>
<evidence type="ECO:0000313" key="6">
    <source>
        <dbReference type="Proteomes" id="UP000216538"/>
    </source>
</evidence>
<proteinExistence type="predicted"/>
<evidence type="ECO:0000256" key="1">
    <source>
        <dbReference type="SAM" id="MobiDB-lite"/>
    </source>
</evidence>
<sequence>MSAKENLGDYYADTAYTPTKRQQWEEANPERDTIIGSRLSWNRRTQDNGTKEEYGYNNIAISQNWEDQRDERNLEGDDIFKGMKVRHDHQSVMPPHYKAVAGFFTQRQQSVKGGGIFQFSFYFSLCHSCLSLLFLTVIMRGLGKLQKD</sequence>
<dbReference type="Proteomes" id="UP000216538">
    <property type="component" value="Unassembled WGS sequence"/>
</dbReference>
<evidence type="ECO:0000313" key="4">
    <source>
        <dbReference type="EMBL" id="OZT73399.1"/>
    </source>
</evidence>
<feature type="transmembrane region" description="Helical" evidence="2">
    <location>
        <begin position="119"/>
        <end position="139"/>
    </location>
</feature>